<dbReference type="HOGENOM" id="CLU_2843898_0_0_9"/>
<evidence type="ECO:0000313" key="2">
    <source>
        <dbReference type="EMBL" id="EFC96508.1"/>
    </source>
</evidence>
<proteinExistence type="predicted"/>
<dbReference type="EMBL" id="ACIO01000536">
    <property type="protein sequence ID" value="EFC96508.1"/>
    <property type="molecule type" value="Genomic_DNA"/>
</dbReference>
<sequence length="65" mass="7223">MEGWKNMGENVKRTAEKLSSSKKVDEAREAELRAAEEQAAFEEQLNQLLLLAEKEKECSGKPGSA</sequence>
<name>D3ANU4_9FIRM</name>
<evidence type="ECO:0000256" key="1">
    <source>
        <dbReference type="SAM" id="MobiDB-lite"/>
    </source>
</evidence>
<feature type="region of interest" description="Disordered" evidence="1">
    <location>
        <begin position="1"/>
        <end position="24"/>
    </location>
</feature>
<protein>
    <submittedName>
        <fullName evidence="2">Uncharacterized protein</fullName>
    </submittedName>
</protein>
<accession>D3ANU4</accession>
<gene>
    <name evidence="2" type="ORF">CLOSTHATH_05296</name>
</gene>
<comment type="caution">
    <text evidence="2">The sequence shown here is derived from an EMBL/GenBank/DDBJ whole genome shotgun (WGS) entry which is preliminary data.</text>
</comment>
<evidence type="ECO:0000313" key="3">
    <source>
        <dbReference type="Proteomes" id="UP000004968"/>
    </source>
</evidence>
<dbReference type="Proteomes" id="UP000004968">
    <property type="component" value="Unassembled WGS sequence"/>
</dbReference>
<reference evidence="2 3" key="1">
    <citation type="submission" date="2010-01" db="EMBL/GenBank/DDBJ databases">
        <authorList>
            <person name="Weinstock G."/>
            <person name="Sodergren E."/>
            <person name="Clifton S."/>
            <person name="Fulton L."/>
            <person name="Fulton B."/>
            <person name="Courtney L."/>
            <person name="Fronick C."/>
            <person name="Harrison M."/>
            <person name="Strong C."/>
            <person name="Farmer C."/>
            <person name="Delahaunty K."/>
            <person name="Markovic C."/>
            <person name="Hall O."/>
            <person name="Minx P."/>
            <person name="Tomlinson C."/>
            <person name="Mitreva M."/>
            <person name="Nelson J."/>
            <person name="Hou S."/>
            <person name="Wollam A."/>
            <person name="Pepin K.H."/>
            <person name="Johnson M."/>
            <person name="Bhonagiri V."/>
            <person name="Nash W.E."/>
            <person name="Warren W."/>
            <person name="Chinwalla A."/>
            <person name="Mardis E.R."/>
            <person name="Wilson R.K."/>
        </authorList>
    </citation>
    <scope>NUCLEOTIDE SEQUENCE [LARGE SCALE GENOMIC DNA]</scope>
    <source>
        <strain evidence="2 3">DSM 13479</strain>
    </source>
</reference>
<dbReference type="AlphaFoldDB" id="D3ANU4"/>
<organism evidence="2 3">
    <name type="scientific">Hungatella hathewayi DSM 13479</name>
    <dbReference type="NCBI Taxonomy" id="566550"/>
    <lineage>
        <taxon>Bacteria</taxon>
        <taxon>Bacillati</taxon>
        <taxon>Bacillota</taxon>
        <taxon>Clostridia</taxon>
        <taxon>Lachnospirales</taxon>
        <taxon>Lachnospiraceae</taxon>
        <taxon>Hungatella</taxon>
    </lineage>
</organism>